<organism evidence="2 3">
    <name type="scientific">Sclerotinia nivalis</name>
    <dbReference type="NCBI Taxonomy" id="352851"/>
    <lineage>
        <taxon>Eukaryota</taxon>
        <taxon>Fungi</taxon>
        <taxon>Dikarya</taxon>
        <taxon>Ascomycota</taxon>
        <taxon>Pezizomycotina</taxon>
        <taxon>Leotiomycetes</taxon>
        <taxon>Helotiales</taxon>
        <taxon>Sclerotiniaceae</taxon>
        <taxon>Sclerotinia</taxon>
    </lineage>
</organism>
<evidence type="ECO:0000313" key="3">
    <source>
        <dbReference type="Proteomes" id="UP001152300"/>
    </source>
</evidence>
<evidence type="ECO:0000256" key="1">
    <source>
        <dbReference type="SAM" id="MobiDB-lite"/>
    </source>
</evidence>
<gene>
    <name evidence="2" type="ORF">OCU04_005806</name>
</gene>
<dbReference type="EMBL" id="JAPEIS010000006">
    <property type="protein sequence ID" value="KAJ8065093.1"/>
    <property type="molecule type" value="Genomic_DNA"/>
</dbReference>
<accession>A0A9X0AMK6</accession>
<name>A0A9X0AMK6_9HELO</name>
<dbReference type="Proteomes" id="UP001152300">
    <property type="component" value="Unassembled WGS sequence"/>
</dbReference>
<reference evidence="2" key="1">
    <citation type="submission" date="2022-11" db="EMBL/GenBank/DDBJ databases">
        <title>Genome Resource of Sclerotinia nivalis Strain SnTB1, a Plant Pathogen Isolated from American Ginseng.</title>
        <authorList>
            <person name="Fan S."/>
        </authorList>
    </citation>
    <scope>NUCLEOTIDE SEQUENCE</scope>
    <source>
        <strain evidence="2">SnTB1</strain>
    </source>
</reference>
<feature type="region of interest" description="Disordered" evidence="1">
    <location>
        <begin position="1"/>
        <end position="21"/>
    </location>
</feature>
<dbReference type="AlphaFoldDB" id="A0A9X0AMK6"/>
<comment type="caution">
    <text evidence="2">The sequence shown here is derived from an EMBL/GenBank/DDBJ whole genome shotgun (WGS) entry which is preliminary data.</text>
</comment>
<protein>
    <submittedName>
        <fullName evidence="2">Uncharacterized protein</fullName>
    </submittedName>
</protein>
<evidence type="ECO:0000313" key="2">
    <source>
        <dbReference type="EMBL" id="KAJ8065093.1"/>
    </source>
</evidence>
<proteinExistence type="predicted"/>
<keyword evidence="3" id="KW-1185">Reference proteome</keyword>
<sequence length="94" mass="10222">MHQHPGSSAVRRATGRSLSKVGAGRETLVAGSVVGCRQAVHGYLLSRQIPWNYFGAGRDRIRSGVDGVSSATVVIMAERWRAQDKVHPSSRQHD</sequence>